<name>A0A2M3ZVN4_9DIPT</name>
<evidence type="ECO:0000313" key="2">
    <source>
        <dbReference type="EMBL" id="MBW32581.1"/>
    </source>
</evidence>
<feature type="chain" id="PRO_5014669496" evidence="1">
    <location>
        <begin position="29"/>
        <end position="75"/>
    </location>
</feature>
<dbReference type="AlphaFoldDB" id="A0A2M3ZVN4"/>
<sequence length="75" mass="8506">MLGFMAFESYSCFLFSLLLSQGIFGLSATKYSCDTCTFRLDCLILGRFLIIQTYFLRWLGHCLPTLAGTDLFLIS</sequence>
<organism evidence="2">
    <name type="scientific">Anopheles braziliensis</name>
    <dbReference type="NCBI Taxonomy" id="58242"/>
    <lineage>
        <taxon>Eukaryota</taxon>
        <taxon>Metazoa</taxon>
        <taxon>Ecdysozoa</taxon>
        <taxon>Arthropoda</taxon>
        <taxon>Hexapoda</taxon>
        <taxon>Insecta</taxon>
        <taxon>Pterygota</taxon>
        <taxon>Neoptera</taxon>
        <taxon>Endopterygota</taxon>
        <taxon>Diptera</taxon>
        <taxon>Nematocera</taxon>
        <taxon>Culicoidea</taxon>
        <taxon>Culicidae</taxon>
        <taxon>Anophelinae</taxon>
        <taxon>Anopheles</taxon>
    </lineage>
</organism>
<dbReference type="EMBL" id="GGFM01011830">
    <property type="protein sequence ID" value="MBW32581.1"/>
    <property type="molecule type" value="Transcribed_RNA"/>
</dbReference>
<keyword evidence="1" id="KW-0732">Signal</keyword>
<accession>A0A2M3ZVN4</accession>
<reference evidence="2" key="1">
    <citation type="submission" date="2018-01" db="EMBL/GenBank/DDBJ databases">
        <title>An insight into the sialome of Amazonian anophelines.</title>
        <authorList>
            <person name="Ribeiro J.M."/>
            <person name="Scarpassa V."/>
            <person name="Calvo E."/>
        </authorList>
    </citation>
    <scope>NUCLEOTIDE SEQUENCE</scope>
    <source>
        <tissue evidence="2">Salivary glands</tissue>
    </source>
</reference>
<evidence type="ECO:0000256" key="1">
    <source>
        <dbReference type="SAM" id="SignalP"/>
    </source>
</evidence>
<proteinExistence type="predicted"/>
<feature type="signal peptide" evidence="1">
    <location>
        <begin position="1"/>
        <end position="28"/>
    </location>
</feature>
<protein>
    <submittedName>
        <fullName evidence="2">Putative secreted peptide</fullName>
    </submittedName>
</protein>